<evidence type="ECO:0000313" key="1">
    <source>
        <dbReference type="EMBL" id="DAF99549.1"/>
    </source>
</evidence>
<protein>
    <submittedName>
        <fullName evidence="1">Uncharacterized protein</fullName>
    </submittedName>
</protein>
<proteinExistence type="predicted"/>
<reference evidence="1" key="1">
    <citation type="journal article" date="2021" name="Proc. Natl. Acad. Sci. U.S.A.">
        <title>A Catalog of Tens of Thousands of Viruses from Human Metagenomes Reveals Hidden Associations with Chronic Diseases.</title>
        <authorList>
            <person name="Tisza M.J."/>
            <person name="Buck C.B."/>
        </authorList>
    </citation>
    <scope>NUCLEOTIDE SEQUENCE</scope>
    <source>
        <strain evidence="1">CthHz3</strain>
    </source>
</reference>
<name>A0A8S5UYI7_9CAUD</name>
<sequence length="44" mass="5312">MKEIYRANKRAEILQTPLHFYRGLHFSKRKNGRPLFCTPNCNDF</sequence>
<dbReference type="EMBL" id="BK016167">
    <property type="protein sequence ID" value="DAF99549.1"/>
    <property type="molecule type" value="Genomic_DNA"/>
</dbReference>
<accession>A0A8S5UYI7</accession>
<organism evidence="1">
    <name type="scientific">Siphoviridae sp. cthHz3</name>
    <dbReference type="NCBI Taxonomy" id="2825614"/>
    <lineage>
        <taxon>Viruses</taxon>
        <taxon>Duplodnaviria</taxon>
        <taxon>Heunggongvirae</taxon>
        <taxon>Uroviricota</taxon>
        <taxon>Caudoviricetes</taxon>
    </lineage>
</organism>